<dbReference type="AlphaFoldDB" id="A0A2P2LC10"/>
<name>A0A2P2LC10_RHIMU</name>
<organism evidence="1">
    <name type="scientific">Rhizophora mucronata</name>
    <name type="common">Asiatic mangrove</name>
    <dbReference type="NCBI Taxonomy" id="61149"/>
    <lineage>
        <taxon>Eukaryota</taxon>
        <taxon>Viridiplantae</taxon>
        <taxon>Streptophyta</taxon>
        <taxon>Embryophyta</taxon>
        <taxon>Tracheophyta</taxon>
        <taxon>Spermatophyta</taxon>
        <taxon>Magnoliopsida</taxon>
        <taxon>eudicotyledons</taxon>
        <taxon>Gunneridae</taxon>
        <taxon>Pentapetalae</taxon>
        <taxon>rosids</taxon>
        <taxon>fabids</taxon>
        <taxon>Malpighiales</taxon>
        <taxon>Rhizophoraceae</taxon>
        <taxon>Rhizophora</taxon>
    </lineage>
</organism>
<proteinExistence type="predicted"/>
<reference evidence="1" key="1">
    <citation type="submission" date="2018-02" db="EMBL/GenBank/DDBJ databases">
        <title>Rhizophora mucronata_Transcriptome.</title>
        <authorList>
            <person name="Meera S.P."/>
            <person name="Sreeshan A."/>
            <person name="Augustine A."/>
        </authorList>
    </citation>
    <scope>NUCLEOTIDE SEQUENCE</scope>
    <source>
        <tissue evidence="1">Leaf</tissue>
    </source>
</reference>
<protein>
    <submittedName>
        <fullName evidence="1">Carbonic anhydrase 2 isoform X1</fullName>
    </submittedName>
</protein>
<accession>A0A2P2LC10</accession>
<sequence>MAKDSYEDAVAGLTKLLSEKADLGNVAAAKIKQITAELEAAGSKGFDPVERIKNGFVHFKAEKYEWVQFFPF</sequence>
<dbReference type="EMBL" id="GGEC01035014">
    <property type="protein sequence ID" value="MBX15498.1"/>
    <property type="molecule type" value="Transcribed_RNA"/>
</dbReference>
<evidence type="ECO:0000313" key="1">
    <source>
        <dbReference type="EMBL" id="MBX15498.1"/>
    </source>
</evidence>